<reference evidence="1 2" key="1">
    <citation type="journal article" date="2015" name="Stand. Genomic Sci.">
        <title>Complete genome sequence of and proposal of Thermofilum uzonense sp. nov. a novel hyperthermophilic crenarchaeon and emended description of the genus Thermofilum.</title>
        <authorList>
            <person name="Toshchakov S.V."/>
            <person name="Korzhenkov A.A."/>
            <person name="Samarov N.I."/>
            <person name="Mazunin I.O."/>
            <person name="Mozhey O.I."/>
            <person name="Shmyr I.S."/>
            <person name="Derbikova K.S."/>
            <person name="Taranov E.A."/>
            <person name="Dominova I.N."/>
            <person name="Bonch-Osmolovskaya E.A."/>
            <person name="Patrushev M.V."/>
            <person name="Podosokorskaya O.A."/>
            <person name="Kublanov I.V."/>
        </authorList>
    </citation>
    <scope>NUCLEOTIDE SEQUENCE [LARGE SCALE GENOMIC DNA]</scope>
    <source>
        <strain evidence="1 2">1807-2</strain>
    </source>
</reference>
<dbReference type="EMBL" id="CP009961">
    <property type="protein sequence ID" value="AKG38461.1"/>
    <property type="molecule type" value="Genomic_DNA"/>
</dbReference>
<dbReference type="Proteomes" id="UP000067434">
    <property type="component" value="Chromosome"/>
</dbReference>
<dbReference type="RefSeq" id="WP_052883870.1">
    <property type="nucleotide sequence ID" value="NZ_CP009961.1"/>
</dbReference>
<dbReference type="AlphaFoldDB" id="A0A0F7CKY3"/>
<keyword evidence="2" id="KW-1185">Reference proteome</keyword>
<gene>
    <name evidence="1" type="ORF">MA03_03065</name>
</gene>
<evidence type="ECO:0000313" key="2">
    <source>
        <dbReference type="Proteomes" id="UP000067434"/>
    </source>
</evidence>
<dbReference type="GeneID" id="25401178"/>
<name>A0A0F7CKY3_9CREN</name>
<protein>
    <submittedName>
        <fullName evidence="1">Uncharacterized protein</fullName>
    </submittedName>
</protein>
<organism evidence="1 2">
    <name type="scientific">Infirmifilum uzonense</name>
    <dbReference type="NCBI Taxonomy" id="1550241"/>
    <lineage>
        <taxon>Archaea</taxon>
        <taxon>Thermoproteota</taxon>
        <taxon>Thermoprotei</taxon>
        <taxon>Thermofilales</taxon>
        <taxon>Thermofilaceae</taxon>
        <taxon>Infirmifilum</taxon>
    </lineage>
</organism>
<dbReference type="HOGENOM" id="CLU_2420208_0_0_2"/>
<proteinExistence type="predicted"/>
<accession>A0A0F7CKY3</accession>
<dbReference type="PATRIC" id="fig|1550241.5.peg.651"/>
<dbReference type="STRING" id="1550241.MA03_03065"/>
<sequence>MGRVNYSFTPRLREEVHRIRRDLWQLLSAEERLALERLESRWIGRSHLIESLSTPYLLGAMLLVALLDIEARLERVEAELARLESGTHGKE</sequence>
<dbReference type="KEGG" id="thf:MA03_03065"/>
<evidence type="ECO:0000313" key="1">
    <source>
        <dbReference type="EMBL" id="AKG38461.1"/>
    </source>
</evidence>